<dbReference type="AlphaFoldDB" id="T1AC39"/>
<dbReference type="SUPFAM" id="SSF64307">
    <property type="entry name" value="SirA-like"/>
    <property type="match status" value="1"/>
</dbReference>
<reference evidence="3" key="1">
    <citation type="submission" date="2013-08" db="EMBL/GenBank/DDBJ databases">
        <authorList>
            <person name="Mendez C."/>
            <person name="Richter M."/>
            <person name="Ferrer M."/>
            <person name="Sanchez J."/>
        </authorList>
    </citation>
    <scope>NUCLEOTIDE SEQUENCE</scope>
</reference>
<dbReference type="PANTHER" id="PTHR33279">
    <property type="entry name" value="SULFUR CARRIER PROTEIN YEDF-RELATED"/>
    <property type="match status" value="1"/>
</dbReference>
<dbReference type="PROSITE" id="PS01148">
    <property type="entry name" value="UPF0033"/>
    <property type="match status" value="1"/>
</dbReference>
<accession>T1AC39</accession>
<evidence type="ECO:0000313" key="3">
    <source>
        <dbReference type="EMBL" id="EQD38484.1"/>
    </source>
</evidence>
<evidence type="ECO:0000256" key="1">
    <source>
        <dbReference type="ARBA" id="ARBA00008984"/>
    </source>
</evidence>
<feature type="domain" description="UPF0033" evidence="2">
    <location>
        <begin position="11"/>
        <end position="35"/>
    </location>
</feature>
<organism evidence="3">
    <name type="scientific">mine drainage metagenome</name>
    <dbReference type="NCBI Taxonomy" id="410659"/>
    <lineage>
        <taxon>unclassified sequences</taxon>
        <taxon>metagenomes</taxon>
        <taxon>ecological metagenomes</taxon>
    </lineage>
</organism>
<dbReference type="CDD" id="cd00291">
    <property type="entry name" value="SirA_YedF_YeeD"/>
    <property type="match status" value="1"/>
</dbReference>
<sequence>MDLAVSSKAQLDARGLFCPMPILKASELLGSLDRGEQLEVLADDPAAPSDFVAFAKRTGNPLVANEEKDGFYRFVLEHK</sequence>
<dbReference type="InterPro" id="IPR036868">
    <property type="entry name" value="TusA-like_sf"/>
</dbReference>
<dbReference type="InterPro" id="IPR001455">
    <property type="entry name" value="TusA-like"/>
</dbReference>
<name>T1AC39_9ZZZZ</name>
<proteinExistence type="inferred from homology"/>
<keyword evidence="3" id="KW-0808">Transferase</keyword>
<dbReference type="Pfam" id="PF01206">
    <property type="entry name" value="TusA"/>
    <property type="match status" value="1"/>
</dbReference>
<comment type="similarity">
    <text evidence="1">Belongs to the sulfur carrier protein TusA family.</text>
</comment>
<dbReference type="EC" id="2.8.1.-" evidence="3"/>
<protein>
    <submittedName>
        <fullName evidence="3">SirA-like domain protein</fullName>
        <ecNumber evidence="3">2.8.1.-</ecNumber>
    </submittedName>
</protein>
<dbReference type="GO" id="GO:0016740">
    <property type="term" value="F:transferase activity"/>
    <property type="evidence" value="ECO:0007669"/>
    <property type="project" value="UniProtKB-KW"/>
</dbReference>
<dbReference type="Gene3D" id="3.30.110.40">
    <property type="entry name" value="TusA-like domain"/>
    <property type="match status" value="1"/>
</dbReference>
<evidence type="ECO:0000259" key="2">
    <source>
        <dbReference type="PROSITE" id="PS01148"/>
    </source>
</evidence>
<comment type="caution">
    <text evidence="3">The sequence shown here is derived from an EMBL/GenBank/DDBJ whole genome shotgun (WGS) entry which is preliminary data.</text>
</comment>
<dbReference type="PANTHER" id="PTHR33279:SF6">
    <property type="entry name" value="SULFUR CARRIER PROTEIN YEDF-RELATED"/>
    <property type="match status" value="1"/>
</dbReference>
<reference evidence="3" key="2">
    <citation type="journal article" date="2014" name="ISME J.">
        <title>Microbial stratification in low pH oxic and suboxic macroscopic growths along an acid mine drainage.</title>
        <authorList>
            <person name="Mendez-Garcia C."/>
            <person name="Mesa V."/>
            <person name="Sprenger R.R."/>
            <person name="Richter M."/>
            <person name="Diez M.S."/>
            <person name="Solano J."/>
            <person name="Bargiela R."/>
            <person name="Golyshina O.V."/>
            <person name="Manteca A."/>
            <person name="Ramos J.L."/>
            <person name="Gallego J.R."/>
            <person name="Llorente I."/>
            <person name="Martins Dos Santos V.A."/>
            <person name="Jensen O.N."/>
            <person name="Pelaez A.I."/>
            <person name="Sanchez J."/>
            <person name="Ferrer M."/>
        </authorList>
    </citation>
    <scope>NUCLEOTIDE SEQUENCE</scope>
</reference>
<dbReference type="EMBL" id="AUZY01010490">
    <property type="protein sequence ID" value="EQD38484.1"/>
    <property type="molecule type" value="Genomic_DNA"/>
</dbReference>
<gene>
    <name evidence="3" type="ORF">B1B_15774</name>
</gene>